<dbReference type="RefSeq" id="WP_332919801.1">
    <property type="nucleotide sequence ID" value="NZ_AP025292.1"/>
</dbReference>
<reference evidence="1 2" key="1">
    <citation type="submission" date="2021-12" db="EMBL/GenBank/DDBJ databases">
        <title>Genome sequencing of bacteria with rrn-lacking chromosome and rrn-plasmid.</title>
        <authorList>
            <person name="Anda M."/>
            <person name="Iwasaki W."/>
        </authorList>
    </citation>
    <scope>NUCLEOTIDE SEQUENCE [LARGE SCALE GENOMIC DNA]</scope>
    <source>
        <strain evidence="1 2">NBRC 101262</strain>
    </source>
</reference>
<keyword evidence="2" id="KW-1185">Reference proteome</keyword>
<dbReference type="NCBIfam" id="TIGR04019">
    <property type="entry name" value="B_thiol_YtxJ"/>
    <property type="match status" value="1"/>
</dbReference>
<evidence type="ECO:0000313" key="1">
    <source>
        <dbReference type="EMBL" id="BDC97995.1"/>
    </source>
</evidence>
<sequence>MNWNTLDSVDQLDQIAQESFEQPVVLFKHSTRCPTSAMSLRFFENGFKEEAGIKPYFLDLIVHRDVSNEIAVKFGVLHQSPQVILLKDGKAVFDASHHEINFAHLPKALQA</sequence>
<organism evidence="1 2">
    <name type="scientific">Persicobacter psychrovividus</name>
    <dbReference type="NCBI Taxonomy" id="387638"/>
    <lineage>
        <taxon>Bacteria</taxon>
        <taxon>Pseudomonadati</taxon>
        <taxon>Bacteroidota</taxon>
        <taxon>Cytophagia</taxon>
        <taxon>Cytophagales</taxon>
        <taxon>Persicobacteraceae</taxon>
        <taxon>Persicobacter</taxon>
    </lineage>
</organism>
<dbReference type="Pfam" id="PF11009">
    <property type="entry name" value="BrxC"/>
    <property type="match status" value="1"/>
</dbReference>
<proteinExistence type="predicted"/>
<dbReference type="InterPro" id="IPR022551">
    <property type="entry name" value="BrxC"/>
</dbReference>
<protein>
    <submittedName>
        <fullName evidence="1">Thioredoxin family protein</fullName>
    </submittedName>
</protein>
<dbReference type="Proteomes" id="UP001354989">
    <property type="component" value="Chromosome"/>
</dbReference>
<evidence type="ECO:0000313" key="2">
    <source>
        <dbReference type="Proteomes" id="UP001354989"/>
    </source>
</evidence>
<gene>
    <name evidence="1" type="primary">ytxJ</name>
    <name evidence="1" type="ORF">PEPS_02760</name>
</gene>
<dbReference type="SUPFAM" id="SSF52833">
    <property type="entry name" value="Thioredoxin-like"/>
    <property type="match status" value="1"/>
</dbReference>
<name>A0ABN6L4Y4_9BACT</name>
<dbReference type="EMBL" id="AP025292">
    <property type="protein sequence ID" value="BDC97995.1"/>
    <property type="molecule type" value="Genomic_DNA"/>
</dbReference>
<accession>A0ABN6L4Y4</accession>
<dbReference type="Gene3D" id="3.40.30.10">
    <property type="entry name" value="Glutaredoxin"/>
    <property type="match status" value="1"/>
</dbReference>
<dbReference type="InterPro" id="IPR036249">
    <property type="entry name" value="Thioredoxin-like_sf"/>
</dbReference>